<evidence type="ECO:0000256" key="1">
    <source>
        <dbReference type="ARBA" id="ARBA00022485"/>
    </source>
</evidence>
<evidence type="ECO:0000256" key="2">
    <source>
        <dbReference type="ARBA" id="ARBA00022723"/>
    </source>
</evidence>
<dbReference type="Pfam" id="PF12838">
    <property type="entry name" value="Fer4_7"/>
    <property type="match status" value="1"/>
</dbReference>
<dbReference type="PANTHER" id="PTHR43687:SF4">
    <property type="entry name" value="BLR5484 PROTEIN"/>
    <property type="match status" value="1"/>
</dbReference>
<dbReference type="GO" id="GO:0046872">
    <property type="term" value="F:metal ion binding"/>
    <property type="evidence" value="ECO:0007669"/>
    <property type="project" value="UniProtKB-KW"/>
</dbReference>
<dbReference type="AlphaFoldDB" id="A0A3L9Y5K8"/>
<gene>
    <name evidence="6" type="ORF">D9R08_14750</name>
</gene>
<feature type="domain" description="4Fe-4S ferredoxin-type" evidence="5">
    <location>
        <begin position="496"/>
        <end position="525"/>
    </location>
</feature>
<organism evidence="6 7">
    <name type="scientific">Rhodophyticola porphyridii</name>
    <dbReference type="NCBI Taxonomy" id="1852017"/>
    <lineage>
        <taxon>Bacteria</taxon>
        <taxon>Pseudomonadati</taxon>
        <taxon>Pseudomonadota</taxon>
        <taxon>Alphaproteobacteria</taxon>
        <taxon>Rhodobacterales</taxon>
        <taxon>Roseobacteraceae</taxon>
        <taxon>Rhodophyticola</taxon>
    </lineage>
</organism>
<name>A0A3L9Y5K8_9RHOB</name>
<keyword evidence="1" id="KW-0004">4Fe-4S</keyword>
<dbReference type="GO" id="GO:0051539">
    <property type="term" value="F:4 iron, 4 sulfur cluster binding"/>
    <property type="evidence" value="ECO:0007669"/>
    <property type="project" value="UniProtKB-KW"/>
</dbReference>
<evidence type="ECO:0000256" key="4">
    <source>
        <dbReference type="ARBA" id="ARBA00023014"/>
    </source>
</evidence>
<evidence type="ECO:0000313" key="6">
    <source>
        <dbReference type="EMBL" id="RMA41613.1"/>
    </source>
</evidence>
<dbReference type="InterPro" id="IPR017900">
    <property type="entry name" value="4Fe4S_Fe_S_CS"/>
</dbReference>
<evidence type="ECO:0000256" key="3">
    <source>
        <dbReference type="ARBA" id="ARBA00023004"/>
    </source>
</evidence>
<dbReference type="PROSITE" id="PS00198">
    <property type="entry name" value="4FE4S_FER_1"/>
    <property type="match status" value="2"/>
</dbReference>
<dbReference type="Proteomes" id="UP000281343">
    <property type="component" value="Unassembled WGS sequence"/>
</dbReference>
<evidence type="ECO:0000313" key="7">
    <source>
        <dbReference type="Proteomes" id="UP000281343"/>
    </source>
</evidence>
<keyword evidence="4" id="KW-0411">Iron-sulfur</keyword>
<dbReference type="SUPFAM" id="SSF54862">
    <property type="entry name" value="4Fe-4S ferredoxins"/>
    <property type="match status" value="1"/>
</dbReference>
<dbReference type="Pfam" id="PF13187">
    <property type="entry name" value="Fer4_9"/>
    <property type="match status" value="1"/>
</dbReference>
<protein>
    <submittedName>
        <fullName evidence="6">4Fe-4S dicluster domain-containing protein</fullName>
    </submittedName>
</protein>
<proteinExistence type="predicted"/>
<dbReference type="Gene3D" id="3.30.70.20">
    <property type="match status" value="2"/>
</dbReference>
<dbReference type="PANTHER" id="PTHR43687">
    <property type="entry name" value="ADENYLYLSULFATE REDUCTASE, BETA SUBUNIT"/>
    <property type="match status" value="1"/>
</dbReference>
<comment type="caution">
    <text evidence="6">The sequence shown here is derived from an EMBL/GenBank/DDBJ whole genome shotgun (WGS) entry which is preliminary data.</text>
</comment>
<evidence type="ECO:0000259" key="5">
    <source>
        <dbReference type="PROSITE" id="PS51379"/>
    </source>
</evidence>
<keyword evidence="2" id="KW-0479">Metal-binding</keyword>
<dbReference type="OrthoDB" id="9800445at2"/>
<dbReference type="PROSITE" id="PS51379">
    <property type="entry name" value="4FE4S_FER_2"/>
    <property type="match status" value="3"/>
</dbReference>
<accession>A0A3L9Y5K8</accession>
<dbReference type="EMBL" id="RCNT01000007">
    <property type="protein sequence ID" value="RMA41613.1"/>
    <property type="molecule type" value="Genomic_DNA"/>
</dbReference>
<keyword evidence="3" id="KW-0408">Iron</keyword>
<dbReference type="InterPro" id="IPR017896">
    <property type="entry name" value="4Fe4S_Fe-S-bd"/>
</dbReference>
<feature type="domain" description="4Fe-4S ferredoxin-type" evidence="5">
    <location>
        <begin position="527"/>
        <end position="556"/>
    </location>
</feature>
<dbReference type="InterPro" id="IPR050572">
    <property type="entry name" value="Fe-S_Ferredoxin"/>
</dbReference>
<sequence>MNPDGAALQKAGCGGDPAVHQLCRANLDRFQAALAAGRPVTVTCTQEAPLFREVAEAEAPDVDLRFVNIRETAGWTADAAQSGPKMAALVAVAAVQPADFSYTTMESNGIALILGRDDVALEVATELAATLDITVLLKPGAEVAPPRQTLFPVLQGAIRNAEGHLGAFTLRVDDYAAPEPSSRRVLTFGAARDGAVSRADLIIDLTGDTPLFPADSLRPGYLRADPRDPLALARLVSAAGQMVGTFDKPVFIDFAADLCAHSRNEITGCTRCLSLCPTGAIEPAGDSVAIDPNICAGCGQCAAACPTGAASYALPDVATVASQIRAGLRAWHDAGGKLAPHVLFHDADHGEPLIDAAARFGKGLPAHVIPFAVNEISQVGPEIMAAAMAYGAGAVALLGRSRPLHDLSGLRDGLALVSEVGAATGHGPCTLIETDDPDQLEDALAALPTSPRRVAPSGFLPPEDKRGLLVTAFAEMNRAAPTPTTSLPLQKGAPFGAVIVDTDACTLCMACTGACPANALLDNPEAPMLRFTESACVQCGLCEQTCPENAITLAPQIDFETWAAPKRILNEEAPFCCTSCGKPFATQSAISRIQEKLASHWMFAGPDGEKRMKVLEMCEDCRVEAVVNEGFDPHSEDTRRVRTIEDHIAEEDARKPH</sequence>
<reference evidence="6 7" key="1">
    <citation type="submission" date="2018-10" db="EMBL/GenBank/DDBJ databases">
        <authorList>
            <person name="Jung H.S."/>
            <person name="Jeon C.O."/>
        </authorList>
    </citation>
    <scope>NUCLEOTIDE SEQUENCE [LARGE SCALE GENOMIC DNA]</scope>
    <source>
        <strain evidence="6 7">MA-7-27</strain>
    </source>
</reference>
<keyword evidence="7" id="KW-1185">Reference proteome</keyword>
<feature type="domain" description="4Fe-4S ferredoxin-type" evidence="5">
    <location>
        <begin position="286"/>
        <end position="315"/>
    </location>
</feature>